<dbReference type="PANTHER" id="PTHR43248:SF25">
    <property type="entry name" value="AB HYDROLASE-1 DOMAIN-CONTAINING PROTEIN-RELATED"/>
    <property type="match status" value="1"/>
</dbReference>
<evidence type="ECO:0000256" key="3">
    <source>
        <dbReference type="SAM" id="SignalP"/>
    </source>
</evidence>
<dbReference type="Pfam" id="PF08386">
    <property type="entry name" value="Abhydrolase_4"/>
    <property type="match status" value="1"/>
</dbReference>
<feature type="signal peptide" evidence="3">
    <location>
        <begin position="1"/>
        <end position="25"/>
    </location>
</feature>
<evidence type="ECO:0000259" key="5">
    <source>
        <dbReference type="Pfam" id="PF08386"/>
    </source>
</evidence>
<evidence type="ECO:0000313" key="7">
    <source>
        <dbReference type="Proteomes" id="UP001629113"/>
    </source>
</evidence>
<dbReference type="Pfam" id="PF00561">
    <property type="entry name" value="Abhydrolase_1"/>
    <property type="match status" value="1"/>
</dbReference>
<dbReference type="Proteomes" id="UP001629113">
    <property type="component" value="Unassembled WGS sequence"/>
</dbReference>
<dbReference type="InterPro" id="IPR000073">
    <property type="entry name" value="AB_hydrolase_1"/>
</dbReference>
<evidence type="ECO:0000259" key="4">
    <source>
        <dbReference type="Pfam" id="PF00561"/>
    </source>
</evidence>
<keyword evidence="7" id="KW-1185">Reference proteome</keyword>
<gene>
    <name evidence="6" type="ORF">PVAG01_08043</name>
</gene>
<sequence length="596" mass="66222">MHGLEAKRMSSLRLLLCFLLKQSIGLVCIAQQHPLLAVSSPFDWSTIQPLNTLVWQECYPNSQSQRNKSGNKRQVLCARLRLPLDYHNSSNPAHVILPILNIAPIDQSETISTRKFIVISPGGAGNSRIQTLLAILSTNLLDTIDVEGKYNFITFDQRGFGYAEPTAKCFGSVFNGLQWAERMKDLGKTFSSTMSDGNFGFHVDGASVLGTLCARADYDTDIRRHMTTAYAARDMLEILNKLHTSSDSGIPHPKLDFIGFSYGTMLGLTFASLYPDRVARMVLDGVVDSDDWVGKWQVQHVQDSDEIWKSFFSDCFISQEACPFWRPSDTSPADQEKRFASVLERLSERPAYLTQNEKIRVVTRKDVEYAIVQALLAPFYSFTALAEYIDSLLQGISNITLGFPFDPDLGSLSRAIAEDVDYLASSNLDAGTSLNCGDAASLANSTVKEFKRYLSVLEKLSNISASWQGERKARCLGWPATLTPKWRFTGPFASNMTPPLMFLSNTLDPMTPLHNAKKMSSLYQGSIMIEQKARGHCSLLNTIPSKCILDHLSRYLLDGLLPVDGNVCDAECNVFDGSCIGNMQKNGTRHISHNLI</sequence>
<feature type="chain" id="PRO_5045910299" evidence="3">
    <location>
        <begin position="26"/>
        <end position="596"/>
    </location>
</feature>
<comment type="caution">
    <text evidence="6">The sequence shown here is derived from an EMBL/GenBank/DDBJ whole genome shotgun (WGS) entry which is preliminary data.</text>
</comment>
<evidence type="ECO:0000256" key="1">
    <source>
        <dbReference type="ARBA" id="ARBA00010088"/>
    </source>
</evidence>
<dbReference type="Gene3D" id="3.40.50.1820">
    <property type="entry name" value="alpha/beta hydrolase"/>
    <property type="match status" value="1"/>
</dbReference>
<name>A0ABR4PEP0_9HELO</name>
<dbReference type="InterPro" id="IPR029058">
    <property type="entry name" value="AB_hydrolase_fold"/>
</dbReference>
<protein>
    <submittedName>
        <fullName evidence="6">Peptidase tripeptidyl-peptidase protein</fullName>
    </submittedName>
</protein>
<evidence type="ECO:0000256" key="2">
    <source>
        <dbReference type="ARBA" id="ARBA00022801"/>
    </source>
</evidence>
<dbReference type="PANTHER" id="PTHR43248">
    <property type="entry name" value="2-SUCCINYL-6-HYDROXY-2,4-CYCLOHEXADIENE-1-CARBOXYLATE SYNTHASE"/>
    <property type="match status" value="1"/>
</dbReference>
<proteinExistence type="inferred from homology"/>
<feature type="domain" description="Peptidase S33 tripeptidyl aminopeptidase-like C-terminal" evidence="5">
    <location>
        <begin position="470"/>
        <end position="568"/>
    </location>
</feature>
<comment type="similarity">
    <text evidence="1">Belongs to the peptidase S33 family.</text>
</comment>
<dbReference type="EMBL" id="JBFCZG010000006">
    <property type="protein sequence ID" value="KAL3421597.1"/>
    <property type="molecule type" value="Genomic_DNA"/>
</dbReference>
<dbReference type="InterPro" id="IPR051601">
    <property type="entry name" value="Serine_prot/Carboxylest_S33"/>
</dbReference>
<feature type="domain" description="AB hydrolase-1" evidence="4">
    <location>
        <begin position="117"/>
        <end position="316"/>
    </location>
</feature>
<organism evidence="6 7">
    <name type="scientific">Phlyctema vagabunda</name>
    <dbReference type="NCBI Taxonomy" id="108571"/>
    <lineage>
        <taxon>Eukaryota</taxon>
        <taxon>Fungi</taxon>
        <taxon>Dikarya</taxon>
        <taxon>Ascomycota</taxon>
        <taxon>Pezizomycotina</taxon>
        <taxon>Leotiomycetes</taxon>
        <taxon>Helotiales</taxon>
        <taxon>Dermateaceae</taxon>
        <taxon>Phlyctema</taxon>
    </lineage>
</organism>
<dbReference type="InterPro" id="IPR013595">
    <property type="entry name" value="Pept_S33_TAP-like_C"/>
</dbReference>
<accession>A0ABR4PEP0</accession>
<evidence type="ECO:0000313" key="6">
    <source>
        <dbReference type="EMBL" id="KAL3421597.1"/>
    </source>
</evidence>
<keyword evidence="3" id="KW-0732">Signal</keyword>
<reference evidence="6 7" key="1">
    <citation type="submission" date="2024-06" db="EMBL/GenBank/DDBJ databases">
        <title>Complete genome of Phlyctema vagabunda strain 19-DSS-EL-015.</title>
        <authorList>
            <person name="Fiorenzani C."/>
        </authorList>
    </citation>
    <scope>NUCLEOTIDE SEQUENCE [LARGE SCALE GENOMIC DNA]</scope>
    <source>
        <strain evidence="6 7">19-DSS-EL-015</strain>
    </source>
</reference>
<dbReference type="SUPFAM" id="SSF53474">
    <property type="entry name" value="alpha/beta-Hydrolases"/>
    <property type="match status" value="1"/>
</dbReference>
<keyword evidence="2" id="KW-0378">Hydrolase</keyword>